<feature type="region of interest" description="Disordered" evidence="2">
    <location>
        <begin position="255"/>
        <end position="294"/>
    </location>
</feature>
<feature type="signal peptide" evidence="3">
    <location>
        <begin position="1"/>
        <end position="25"/>
    </location>
</feature>
<evidence type="ECO:0000313" key="4">
    <source>
        <dbReference type="EMBL" id="PZO87328.1"/>
    </source>
</evidence>
<gene>
    <name evidence="4" type="ORF">DI623_14980</name>
</gene>
<evidence type="ECO:0000256" key="1">
    <source>
        <dbReference type="PROSITE-ProRule" id="PRU00339"/>
    </source>
</evidence>
<feature type="non-terminal residue" evidence="4">
    <location>
        <position position="294"/>
    </location>
</feature>
<evidence type="ECO:0000256" key="3">
    <source>
        <dbReference type="SAM" id="SignalP"/>
    </source>
</evidence>
<dbReference type="AlphaFoldDB" id="A0A2W5BZZ7"/>
<dbReference type="Pfam" id="PF14559">
    <property type="entry name" value="TPR_19"/>
    <property type="match status" value="1"/>
</dbReference>
<feature type="compositionally biased region" description="Pro residues" evidence="2">
    <location>
        <begin position="285"/>
        <end position="294"/>
    </location>
</feature>
<dbReference type="InterPro" id="IPR011990">
    <property type="entry name" value="TPR-like_helical_dom_sf"/>
</dbReference>
<feature type="repeat" description="TPR" evidence="1">
    <location>
        <begin position="62"/>
        <end position="95"/>
    </location>
</feature>
<name>A0A2W5BZZ7_9SPHN</name>
<dbReference type="Gene3D" id="1.25.40.10">
    <property type="entry name" value="Tetratricopeptide repeat domain"/>
    <property type="match status" value="1"/>
</dbReference>
<accession>A0A2W5BZZ7</accession>
<keyword evidence="1" id="KW-0802">TPR repeat</keyword>
<dbReference type="PROSITE" id="PS50005">
    <property type="entry name" value="TPR"/>
    <property type="match status" value="1"/>
</dbReference>
<dbReference type="InterPro" id="IPR019734">
    <property type="entry name" value="TPR_rpt"/>
</dbReference>
<comment type="caution">
    <text evidence="4">The sequence shown here is derived from an EMBL/GenBank/DDBJ whole genome shotgun (WGS) entry which is preliminary data.</text>
</comment>
<protein>
    <submittedName>
        <fullName evidence="4">SPOR domain-containing protein</fullName>
    </submittedName>
</protein>
<proteinExistence type="predicted"/>
<reference evidence="4 5" key="1">
    <citation type="submission" date="2017-08" db="EMBL/GenBank/DDBJ databases">
        <title>Infants hospitalized years apart are colonized by the same room-sourced microbial strains.</title>
        <authorList>
            <person name="Brooks B."/>
            <person name="Olm M.R."/>
            <person name="Firek B.A."/>
            <person name="Baker R."/>
            <person name="Thomas B.C."/>
            <person name="Morowitz M.J."/>
            <person name="Banfield J.F."/>
        </authorList>
    </citation>
    <scope>NUCLEOTIDE SEQUENCE [LARGE SCALE GENOMIC DNA]</scope>
    <source>
        <strain evidence="4">S2_018_000_R2_101</strain>
    </source>
</reference>
<dbReference type="Proteomes" id="UP000249066">
    <property type="component" value="Unassembled WGS sequence"/>
</dbReference>
<evidence type="ECO:0000256" key="2">
    <source>
        <dbReference type="SAM" id="MobiDB-lite"/>
    </source>
</evidence>
<feature type="chain" id="PRO_5016054825" evidence="3">
    <location>
        <begin position="26"/>
        <end position="294"/>
    </location>
</feature>
<organism evidence="4 5">
    <name type="scientific">Sphingomonas sanxanigenens</name>
    <dbReference type="NCBI Taxonomy" id="397260"/>
    <lineage>
        <taxon>Bacteria</taxon>
        <taxon>Pseudomonadati</taxon>
        <taxon>Pseudomonadota</taxon>
        <taxon>Alphaproteobacteria</taxon>
        <taxon>Sphingomonadales</taxon>
        <taxon>Sphingomonadaceae</taxon>
        <taxon>Sphingomonas</taxon>
    </lineage>
</organism>
<dbReference type="SMART" id="SM00028">
    <property type="entry name" value="TPR"/>
    <property type="match status" value="3"/>
</dbReference>
<sequence>MPSQRFGRSIRTLALSLLISAAPLAAQTMTPGGVLPAGAPQTTNADLLSRYLRELAGDPENLDALKGAGNAALEIGDTDAALALFTRAEKVAPRDGEVKAGIARALLKAENPRDALRMFDDAVRLGVPEAKIAGDRGLAYDLRGEPRRAQRDYQIALAARPDDEITRRYALSLAISGDREQALKQLQPQIYRRDAAAWRAQAFVLAMTGDPREAGKITHAMMPDPMADAMQPFLVRLAGLKPTEKALAVHLGRFPSDGTRMASNRRDETPAPTPAPAPAQLAAVTPPPPASRPT</sequence>
<dbReference type="EMBL" id="QFNN01000137">
    <property type="protein sequence ID" value="PZO87328.1"/>
    <property type="molecule type" value="Genomic_DNA"/>
</dbReference>
<evidence type="ECO:0000313" key="5">
    <source>
        <dbReference type="Proteomes" id="UP000249066"/>
    </source>
</evidence>
<dbReference type="SUPFAM" id="SSF48452">
    <property type="entry name" value="TPR-like"/>
    <property type="match status" value="1"/>
</dbReference>
<keyword evidence="3" id="KW-0732">Signal</keyword>